<dbReference type="InterPro" id="IPR035906">
    <property type="entry name" value="MetI-like_sf"/>
</dbReference>
<keyword evidence="5 8" id="KW-0472">Membrane</keyword>
<dbReference type="InterPro" id="IPR051204">
    <property type="entry name" value="ABC_transp_perm/SBD"/>
</dbReference>
<protein>
    <submittedName>
        <fullName evidence="10">ABC transporter permease/substrate-binding protein</fullName>
    </submittedName>
</protein>
<dbReference type="InterPro" id="IPR000515">
    <property type="entry name" value="MetI-like"/>
</dbReference>
<feature type="transmembrane region" description="Helical" evidence="8">
    <location>
        <begin position="53"/>
        <end position="73"/>
    </location>
</feature>
<comment type="caution">
    <text evidence="10">The sequence shown here is derived from an EMBL/GenBank/DDBJ whole genome shotgun (WGS) entry which is preliminary data.</text>
</comment>
<accession>A0ABW4WYU4</accession>
<evidence type="ECO:0000313" key="10">
    <source>
        <dbReference type="EMBL" id="MFD2067393.1"/>
    </source>
</evidence>
<comment type="similarity">
    <text evidence="8">Belongs to the binding-protein-dependent transport system permease family.</text>
</comment>
<feature type="transmembrane region" description="Helical" evidence="8">
    <location>
        <begin position="79"/>
        <end position="97"/>
    </location>
</feature>
<dbReference type="SUPFAM" id="SSF53850">
    <property type="entry name" value="Periplasmic binding protein-like II"/>
    <property type="match status" value="2"/>
</dbReference>
<dbReference type="SUPFAM" id="SSF161098">
    <property type="entry name" value="MetI-like"/>
    <property type="match status" value="1"/>
</dbReference>
<evidence type="ECO:0000256" key="2">
    <source>
        <dbReference type="ARBA" id="ARBA00022448"/>
    </source>
</evidence>
<dbReference type="Pfam" id="PF04069">
    <property type="entry name" value="OpuAC"/>
    <property type="match status" value="2"/>
</dbReference>
<dbReference type="PROSITE" id="PS50928">
    <property type="entry name" value="ABC_TM1"/>
    <property type="match status" value="1"/>
</dbReference>
<feature type="transmembrane region" description="Helical" evidence="8">
    <location>
        <begin position="182"/>
        <end position="202"/>
    </location>
</feature>
<evidence type="ECO:0000256" key="8">
    <source>
        <dbReference type="RuleBase" id="RU363032"/>
    </source>
</evidence>
<feature type="transmembrane region" description="Helical" evidence="8">
    <location>
        <begin position="136"/>
        <end position="162"/>
    </location>
</feature>
<comment type="similarity">
    <text evidence="6">In the C-terminal section; belongs to the OsmX family.</text>
</comment>
<dbReference type="RefSeq" id="WP_229962637.1">
    <property type="nucleotide sequence ID" value="NZ_JAJJWI010000028.1"/>
</dbReference>
<comment type="subcellular location">
    <subcellularLocation>
        <location evidence="1 8">Cell membrane</location>
        <topology evidence="1 8">Multi-pass membrane protein</topology>
    </subcellularLocation>
</comment>
<feature type="transmembrane region" description="Helical" evidence="8">
    <location>
        <begin position="214"/>
        <end position="232"/>
    </location>
</feature>
<dbReference type="Gene3D" id="3.40.190.120">
    <property type="entry name" value="Osmoprotection protein (prox), domain 2"/>
    <property type="match status" value="1"/>
</dbReference>
<keyword evidence="11" id="KW-1185">Reference proteome</keyword>
<evidence type="ECO:0000313" key="11">
    <source>
        <dbReference type="Proteomes" id="UP001597369"/>
    </source>
</evidence>
<evidence type="ECO:0000259" key="9">
    <source>
        <dbReference type="PROSITE" id="PS50928"/>
    </source>
</evidence>
<evidence type="ECO:0000256" key="7">
    <source>
        <dbReference type="ARBA" id="ARBA00035652"/>
    </source>
</evidence>
<evidence type="ECO:0000256" key="3">
    <source>
        <dbReference type="ARBA" id="ARBA00022692"/>
    </source>
</evidence>
<dbReference type="PANTHER" id="PTHR30177:SF4">
    <property type="entry name" value="OSMOPROTECTANT IMPORT PERMEASE PROTEIN OSMW"/>
    <property type="match status" value="1"/>
</dbReference>
<keyword evidence="3 8" id="KW-0812">Transmembrane</keyword>
<name>A0ABW4WYU4_9BACT</name>
<feature type="transmembrane region" description="Helical" evidence="8">
    <location>
        <begin position="18"/>
        <end position="41"/>
    </location>
</feature>
<organism evidence="10 11">
    <name type="scientific">Pontibacter silvestris</name>
    <dbReference type="NCBI Taxonomy" id="2305183"/>
    <lineage>
        <taxon>Bacteria</taxon>
        <taxon>Pseudomonadati</taxon>
        <taxon>Bacteroidota</taxon>
        <taxon>Cytophagia</taxon>
        <taxon>Cytophagales</taxon>
        <taxon>Hymenobacteraceae</taxon>
        <taxon>Pontibacter</taxon>
    </lineage>
</organism>
<evidence type="ECO:0000256" key="4">
    <source>
        <dbReference type="ARBA" id="ARBA00022989"/>
    </source>
</evidence>
<feature type="domain" description="ABC transmembrane type-1" evidence="9">
    <location>
        <begin position="22"/>
        <end position="201"/>
    </location>
</feature>
<dbReference type="Pfam" id="PF00528">
    <property type="entry name" value="BPD_transp_1"/>
    <property type="match status" value="1"/>
</dbReference>
<evidence type="ECO:0000256" key="6">
    <source>
        <dbReference type="ARBA" id="ARBA00035642"/>
    </source>
</evidence>
<reference evidence="11" key="1">
    <citation type="journal article" date="2019" name="Int. J. Syst. Evol. Microbiol.">
        <title>The Global Catalogue of Microorganisms (GCM) 10K type strain sequencing project: providing services to taxonomists for standard genome sequencing and annotation.</title>
        <authorList>
            <consortium name="The Broad Institute Genomics Platform"/>
            <consortium name="The Broad Institute Genome Sequencing Center for Infectious Disease"/>
            <person name="Wu L."/>
            <person name="Ma J."/>
        </authorList>
    </citation>
    <scope>NUCLEOTIDE SEQUENCE [LARGE SCALE GENOMIC DNA]</scope>
    <source>
        <strain evidence="11">JCM 16545</strain>
    </source>
</reference>
<proteinExistence type="inferred from homology"/>
<gene>
    <name evidence="10" type="ORF">ACFSKU_10910</name>
</gene>
<dbReference type="Proteomes" id="UP001597369">
    <property type="component" value="Unassembled WGS sequence"/>
</dbReference>
<dbReference type="InterPro" id="IPR007210">
    <property type="entry name" value="ABC_Gly_betaine_transp_sub-bd"/>
</dbReference>
<keyword evidence="4 8" id="KW-1133">Transmembrane helix</keyword>
<evidence type="ECO:0000256" key="5">
    <source>
        <dbReference type="ARBA" id="ARBA00023136"/>
    </source>
</evidence>
<sequence>MDQQQNLWEFFLLQGDKILSQTVTHIGLTFASLLLAMLLGLPTGMLIAKRRRLSGPVLSTAGIFQTIPSIALLGFMIPLLGIGTLPAIVVLFLYALLPVVRNTYVGITGVDEGVKDAAKGMGMTERQILFKVELPLALPVIMAGIRTATVINVGVATLAAYIAGGGLGEFIFAGIALNNTNMILAGAIPASLLAVLFDYLLGKVQLLQPARIRKAALAFSVATVFISGAYLMPSTGNQLLAGFEPEFMGRTDGYLGLKSKYKLDIPTVVIGDALMYKALYENKLDVIGGYSTDGRLKAYDLKILKDDRTIFPPYYAAPVVRAEVLENYPELRNALGLLKGMIDDATMTDLNYRVDFLKQSPEKVAKDFLLSKQLWRVPQKGNGGVIRIGSKIFGEQYILAEIYSMLIRGHTNLEVETKTGLGGTKICFDALLHKQIDLYPEYTGTGLLVILQPDPRTVDSLIASREKVFQFVQEQFEKRYGLIWLDPIGFNNTYALMMRRRQAQALNLKTITDLKQYLEEND</sequence>
<dbReference type="Gene3D" id="1.10.3720.10">
    <property type="entry name" value="MetI-like"/>
    <property type="match status" value="1"/>
</dbReference>
<keyword evidence="2 8" id="KW-0813">Transport</keyword>
<dbReference type="EMBL" id="JBHUHV010000034">
    <property type="protein sequence ID" value="MFD2067393.1"/>
    <property type="molecule type" value="Genomic_DNA"/>
</dbReference>
<comment type="similarity">
    <text evidence="7">In the N-terminal section; belongs to the binding-protein-dependent transport system permease family.</text>
</comment>
<evidence type="ECO:0000256" key="1">
    <source>
        <dbReference type="ARBA" id="ARBA00004651"/>
    </source>
</evidence>
<dbReference type="Gene3D" id="3.40.190.10">
    <property type="entry name" value="Periplasmic binding protein-like II"/>
    <property type="match status" value="2"/>
</dbReference>
<dbReference type="PANTHER" id="PTHR30177">
    <property type="entry name" value="GLYCINE BETAINE/L-PROLINE TRANSPORT SYSTEM PERMEASE PROTEIN PROW"/>
    <property type="match status" value="1"/>
</dbReference>